<dbReference type="Gene3D" id="3.30.70.270">
    <property type="match status" value="1"/>
</dbReference>
<dbReference type="PANTHER" id="PTHR44757:SF2">
    <property type="entry name" value="BIOFILM ARCHITECTURE MAINTENANCE PROTEIN MBAA"/>
    <property type="match status" value="1"/>
</dbReference>
<dbReference type="SMART" id="SM00052">
    <property type="entry name" value="EAL"/>
    <property type="match status" value="1"/>
</dbReference>
<evidence type="ECO:0000259" key="3">
    <source>
        <dbReference type="PROSITE" id="PS50883"/>
    </source>
</evidence>
<dbReference type="SUPFAM" id="SSF141868">
    <property type="entry name" value="EAL domain-like"/>
    <property type="match status" value="1"/>
</dbReference>
<keyword evidence="1" id="KW-0472">Membrane</keyword>
<dbReference type="InterPro" id="IPR029787">
    <property type="entry name" value="Nucleotide_cyclase"/>
</dbReference>
<dbReference type="InterPro" id="IPR052155">
    <property type="entry name" value="Biofilm_reg_signaling"/>
</dbReference>
<dbReference type="SMART" id="SM00267">
    <property type="entry name" value="GGDEF"/>
    <property type="match status" value="1"/>
</dbReference>
<feature type="transmembrane region" description="Helical" evidence="1">
    <location>
        <begin position="228"/>
        <end position="250"/>
    </location>
</feature>
<feature type="transmembrane region" description="Helical" evidence="1">
    <location>
        <begin position="97"/>
        <end position="117"/>
    </location>
</feature>
<dbReference type="PROSITE" id="PS50112">
    <property type="entry name" value="PAS"/>
    <property type="match status" value="1"/>
</dbReference>
<dbReference type="Pfam" id="PF08448">
    <property type="entry name" value="PAS_4"/>
    <property type="match status" value="1"/>
</dbReference>
<keyword evidence="1" id="KW-1133">Transmembrane helix</keyword>
<evidence type="ECO:0000256" key="1">
    <source>
        <dbReference type="SAM" id="Phobius"/>
    </source>
</evidence>
<dbReference type="Pfam" id="PF00990">
    <property type="entry name" value="GGDEF"/>
    <property type="match status" value="1"/>
</dbReference>
<dbReference type="NCBIfam" id="TIGR00254">
    <property type="entry name" value="GGDEF"/>
    <property type="match status" value="1"/>
</dbReference>
<feature type="transmembrane region" description="Helical" evidence="1">
    <location>
        <begin position="193"/>
        <end position="216"/>
    </location>
</feature>
<feature type="transmembrane region" description="Helical" evidence="1">
    <location>
        <begin position="364"/>
        <end position="385"/>
    </location>
</feature>
<dbReference type="Gene3D" id="3.20.20.450">
    <property type="entry name" value="EAL domain"/>
    <property type="match status" value="1"/>
</dbReference>
<dbReference type="AlphaFoldDB" id="A0A0M2GJY3"/>
<feature type="domain" description="PAS" evidence="2">
    <location>
        <begin position="397"/>
        <end position="467"/>
    </location>
</feature>
<proteinExistence type="predicted"/>
<feature type="transmembrane region" description="Helical" evidence="1">
    <location>
        <begin position="63"/>
        <end position="85"/>
    </location>
</feature>
<dbReference type="PATRIC" id="fig|284040.3.peg.4650"/>
<sequence>MSAPPTPTLDGALRAQPPSQSALLPRTPVAGHRPGPALQLVLALTCAGYAVGSALGWGSNEVALFMGDFGLSAAAATAAVSCFVYARSPRTRFRPAWLLFGLSSAMAALGNLVWGWYEVVLGLPVPSPSYADLFFLCFAPPAIVGLLVLAKRPVTKAGWVCLGLDAWLIGGSLLTLAWSLALAQAAKSEGAGVAHIALSLAYPLLDIALVSMVLALHFRRSAVNRSAVNTAIGALALTVMCDALFTSPLMHHDYHSGQLLDAGWFAGSLLLAYAPWAAPRAEGDRHGQDRHGATGHTRVVHEHVPGQRSGLHHPMPLPGAEHSRYPAARPISGSLAALTPYLAAAVCTLGILYNVLNGRSVDRVVLLTGGTVVLALVVRQGIMLLDNITLTQELAQKENHFRSLVQGSSDVIMIAAPSGVLRYVSPAAAGVYGRPAEELVGRELAHLIHPEDLGCVVHEVRRFLAANPVEEPTTRIECRFRSGDDGWLNVESTVNRHHGGLIFNSRDVTERVRLQAQLQHNAEHDPLTDLPNRALFTKRVQHALSGRRASDRGVALRNTAVLFIDLDGFKAVNDTIGHQAGDELLVQAARRLQESVRHGDTASRLGGDEFAALITGDNTRDRDARERHILELADRLRTTLSQPYLIDGNDVRVNASIGVAFAEAGLGAGELLRNADLAMYRAKAGGKGRVELYKPQMQQDVVRKAELATRLRAALHDGEFALLHQPVVSLEDGRITSVAAQARWRSSQGVLFTPAEFLRVAEDGDKTAELGRWLIEEAVEQAAERHATGLCVPVAVRMSARRLLDRSMPFGTIEALLTRHGLPSGSLIIELSDADPRVSLDELERRLSALRRVGVRIALDGFGSGYAAITALRRLPVDVLKLDRGLVDGVVESARLHKITSGLLRIAGDLGMKSVAEGVDLPEQVIALRAMGCTHGQGMAFSGPLDEYRLRRALAAGRYPVPNGPSEPAFAGGAPRVYSSGVSAVIGGGTVLRSHNETPVPPT</sequence>
<organism evidence="5 6">
    <name type="scientific">Streptomyces variegatus</name>
    <dbReference type="NCBI Taxonomy" id="284040"/>
    <lineage>
        <taxon>Bacteria</taxon>
        <taxon>Bacillati</taxon>
        <taxon>Actinomycetota</taxon>
        <taxon>Actinomycetes</taxon>
        <taxon>Kitasatosporales</taxon>
        <taxon>Streptomycetaceae</taxon>
        <taxon>Streptomyces</taxon>
    </lineage>
</organism>
<dbReference type="STRING" id="284040.UK15_31230"/>
<keyword evidence="6" id="KW-1185">Reference proteome</keyword>
<dbReference type="InterPro" id="IPR013656">
    <property type="entry name" value="PAS_4"/>
</dbReference>
<dbReference type="PANTHER" id="PTHR44757">
    <property type="entry name" value="DIGUANYLATE CYCLASE DGCP"/>
    <property type="match status" value="1"/>
</dbReference>
<evidence type="ECO:0000313" key="6">
    <source>
        <dbReference type="Proteomes" id="UP000034786"/>
    </source>
</evidence>
<dbReference type="SUPFAM" id="SSF55785">
    <property type="entry name" value="PYP-like sensor domain (PAS domain)"/>
    <property type="match status" value="1"/>
</dbReference>
<dbReference type="InterPro" id="IPR000160">
    <property type="entry name" value="GGDEF_dom"/>
</dbReference>
<feature type="domain" description="GGDEF" evidence="4">
    <location>
        <begin position="557"/>
        <end position="695"/>
    </location>
</feature>
<dbReference type="InterPro" id="IPR043128">
    <property type="entry name" value="Rev_trsase/Diguanyl_cyclase"/>
</dbReference>
<dbReference type="InterPro" id="IPR001633">
    <property type="entry name" value="EAL_dom"/>
</dbReference>
<dbReference type="CDD" id="cd00130">
    <property type="entry name" value="PAS"/>
    <property type="match status" value="1"/>
</dbReference>
<evidence type="ECO:0000259" key="2">
    <source>
        <dbReference type="PROSITE" id="PS50112"/>
    </source>
</evidence>
<keyword evidence="1" id="KW-0812">Transmembrane</keyword>
<dbReference type="InterPro" id="IPR000014">
    <property type="entry name" value="PAS"/>
</dbReference>
<protein>
    <submittedName>
        <fullName evidence="5">Phosphodiesterase</fullName>
    </submittedName>
</protein>
<comment type="caution">
    <text evidence="5">The sequence shown here is derived from an EMBL/GenBank/DDBJ whole genome shotgun (WGS) entry which is preliminary data.</text>
</comment>
<dbReference type="CDD" id="cd01949">
    <property type="entry name" value="GGDEF"/>
    <property type="match status" value="1"/>
</dbReference>
<dbReference type="EMBL" id="JYJH01000030">
    <property type="protein sequence ID" value="KJK35417.1"/>
    <property type="molecule type" value="Genomic_DNA"/>
</dbReference>
<evidence type="ECO:0000313" key="5">
    <source>
        <dbReference type="EMBL" id="KJK35417.1"/>
    </source>
</evidence>
<reference evidence="6" key="1">
    <citation type="submission" date="2015-02" db="EMBL/GenBank/DDBJ databases">
        <authorList>
            <person name="Ju K.-S."/>
            <person name="Doroghazi J.R."/>
            <person name="Metcalf W."/>
        </authorList>
    </citation>
    <scope>NUCLEOTIDE SEQUENCE [LARGE SCALE GENOMIC DNA]</scope>
    <source>
        <strain evidence="6">NRRL B-16380</strain>
    </source>
</reference>
<dbReference type="PROSITE" id="PS50887">
    <property type="entry name" value="GGDEF"/>
    <property type="match status" value="1"/>
</dbReference>
<dbReference type="RefSeq" id="WP_031137989.1">
    <property type="nucleotide sequence ID" value="NZ_JYJH01000030.1"/>
</dbReference>
<dbReference type="InterPro" id="IPR035919">
    <property type="entry name" value="EAL_sf"/>
</dbReference>
<accession>A0A0M2GJY3</accession>
<dbReference type="InterPro" id="IPR035965">
    <property type="entry name" value="PAS-like_dom_sf"/>
</dbReference>
<dbReference type="Pfam" id="PF00563">
    <property type="entry name" value="EAL"/>
    <property type="match status" value="1"/>
</dbReference>
<dbReference type="SMART" id="SM00091">
    <property type="entry name" value="PAS"/>
    <property type="match status" value="1"/>
</dbReference>
<dbReference type="Proteomes" id="UP000034786">
    <property type="component" value="Unassembled WGS sequence"/>
</dbReference>
<dbReference type="SUPFAM" id="SSF55073">
    <property type="entry name" value="Nucleotide cyclase"/>
    <property type="match status" value="1"/>
</dbReference>
<name>A0A0M2GJY3_9ACTN</name>
<gene>
    <name evidence="5" type="ORF">UK15_31230</name>
</gene>
<feature type="transmembrane region" description="Helical" evidence="1">
    <location>
        <begin position="331"/>
        <end position="352"/>
    </location>
</feature>
<feature type="domain" description="EAL" evidence="3">
    <location>
        <begin position="704"/>
        <end position="958"/>
    </location>
</feature>
<feature type="transmembrane region" description="Helical" evidence="1">
    <location>
        <begin position="157"/>
        <end position="181"/>
    </location>
</feature>
<feature type="transmembrane region" description="Helical" evidence="1">
    <location>
        <begin position="129"/>
        <end position="150"/>
    </location>
</feature>
<dbReference type="CDD" id="cd01948">
    <property type="entry name" value="EAL"/>
    <property type="match status" value="1"/>
</dbReference>
<evidence type="ECO:0000259" key="4">
    <source>
        <dbReference type="PROSITE" id="PS50887"/>
    </source>
</evidence>
<dbReference type="Gene3D" id="3.30.450.20">
    <property type="entry name" value="PAS domain"/>
    <property type="match status" value="1"/>
</dbReference>
<dbReference type="PROSITE" id="PS50883">
    <property type="entry name" value="EAL"/>
    <property type="match status" value="1"/>
</dbReference>
<dbReference type="NCBIfam" id="TIGR00229">
    <property type="entry name" value="sensory_box"/>
    <property type="match status" value="1"/>
</dbReference>